<evidence type="ECO:0008006" key="4">
    <source>
        <dbReference type="Google" id="ProtNLM"/>
    </source>
</evidence>
<name>A0ABR3XWF5_9EURO</name>
<accession>A0ABR3XWF5</accession>
<dbReference type="PANTHER" id="PTHR47784:SF5">
    <property type="entry name" value="STEROL UPTAKE CONTROL PROTEIN 2"/>
    <property type="match status" value="1"/>
</dbReference>
<dbReference type="Proteomes" id="UP001583193">
    <property type="component" value="Unassembled WGS sequence"/>
</dbReference>
<organism evidence="2 3">
    <name type="scientific">Paecilomyces lecythidis</name>
    <dbReference type="NCBI Taxonomy" id="3004212"/>
    <lineage>
        <taxon>Eukaryota</taxon>
        <taxon>Fungi</taxon>
        <taxon>Dikarya</taxon>
        <taxon>Ascomycota</taxon>
        <taxon>Pezizomycotina</taxon>
        <taxon>Eurotiomycetes</taxon>
        <taxon>Eurotiomycetidae</taxon>
        <taxon>Eurotiales</taxon>
        <taxon>Thermoascaceae</taxon>
        <taxon>Paecilomyces</taxon>
    </lineage>
</organism>
<gene>
    <name evidence="2" type="ORF">Plec18167_003749</name>
</gene>
<keyword evidence="3" id="KW-1185">Reference proteome</keyword>
<comment type="caution">
    <text evidence="2">The sequence shown here is derived from an EMBL/GenBank/DDBJ whole genome shotgun (WGS) entry which is preliminary data.</text>
</comment>
<evidence type="ECO:0000313" key="2">
    <source>
        <dbReference type="EMBL" id="KAL1880345.1"/>
    </source>
</evidence>
<dbReference type="PANTHER" id="PTHR47784">
    <property type="entry name" value="STEROL UPTAKE CONTROL PROTEIN 2"/>
    <property type="match status" value="1"/>
</dbReference>
<evidence type="ECO:0000256" key="1">
    <source>
        <dbReference type="SAM" id="MobiDB-lite"/>
    </source>
</evidence>
<dbReference type="Pfam" id="PF11951">
    <property type="entry name" value="Fungal_trans_2"/>
    <property type="match status" value="1"/>
</dbReference>
<reference evidence="2 3" key="1">
    <citation type="journal article" date="2024" name="IMA Fungus">
        <title>IMA Genome - F19 : A genome assembly and annotation guide to empower mycologists, including annotated draft genome sequences of Ceratocystis pirilliformis, Diaporthe australafricana, Fusarium ophioides, Paecilomyces lecythidis, and Sporothrix stenoceras.</title>
        <authorList>
            <person name="Aylward J."/>
            <person name="Wilson A.M."/>
            <person name="Visagie C.M."/>
            <person name="Spraker J."/>
            <person name="Barnes I."/>
            <person name="Buitendag C."/>
            <person name="Ceriani C."/>
            <person name="Del Mar Angel L."/>
            <person name="du Plessis D."/>
            <person name="Fuchs T."/>
            <person name="Gasser K."/>
            <person name="Kramer D."/>
            <person name="Li W."/>
            <person name="Munsamy K."/>
            <person name="Piso A."/>
            <person name="Price J.L."/>
            <person name="Sonnekus B."/>
            <person name="Thomas C."/>
            <person name="van der Nest A."/>
            <person name="van Dijk A."/>
            <person name="van Heerden A."/>
            <person name="van Vuuren N."/>
            <person name="Yilmaz N."/>
            <person name="Duong T.A."/>
            <person name="van der Merwe N.A."/>
            <person name="Wingfield M.J."/>
            <person name="Wingfield B.D."/>
        </authorList>
    </citation>
    <scope>NUCLEOTIDE SEQUENCE [LARGE SCALE GENOMIC DNA]</scope>
    <source>
        <strain evidence="2 3">CMW 18167</strain>
    </source>
</reference>
<feature type="region of interest" description="Disordered" evidence="1">
    <location>
        <begin position="316"/>
        <end position="370"/>
    </location>
</feature>
<dbReference type="InterPro" id="IPR053157">
    <property type="entry name" value="Sterol_Uptake_Regulator"/>
</dbReference>
<sequence>MNLFDRPFGSGIELVFPGLSQQDQALFHHYMTVTTLSITADVKRLDRWRSFIPSVAKEAKYSLHSLLGFSALHLAHIQRENRRRYLSIATSHQCQALATFRSEVKTITQDNTTPIVVFSCFLILYELGLMHPNHQICDVQDPITKFIQSVMLIHNAVKSLKQAPWLRVGPVMQLLLRSARENAPRVPPEVYQALRQLDILNETTTGDAHERQIYTDAIQHLRDCFEAVSISPEEWLPSLRWANVVSSDYVAALQKKRPMALVILVHFCLLVYHSPERWWMSGWNETIVNEATKLLDELWKPHILWAVESMKPDKPLLESSGKGIPSDGSISSGTVPKKSAVFSTSGESPGLSLRPSRNPPLPLFPQTYAA</sequence>
<protein>
    <recommendedName>
        <fullName evidence="4">C6 zinc finger domain-containing protein</fullName>
    </recommendedName>
</protein>
<dbReference type="InterPro" id="IPR021858">
    <property type="entry name" value="Fun_TF"/>
</dbReference>
<dbReference type="EMBL" id="JAVDPF010000009">
    <property type="protein sequence ID" value="KAL1880345.1"/>
    <property type="molecule type" value="Genomic_DNA"/>
</dbReference>
<proteinExistence type="predicted"/>
<evidence type="ECO:0000313" key="3">
    <source>
        <dbReference type="Proteomes" id="UP001583193"/>
    </source>
</evidence>